<accession>A0A2T3AMB3</accession>
<feature type="compositionally biased region" description="Polar residues" evidence="1">
    <location>
        <begin position="47"/>
        <end position="60"/>
    </location>
</feature>
<dbReference type="AlphaFoldDB" id="A0A2T3AMB3"/>
<feature type="region of interest" description="Disordered" evidence="1">
    <location>
        <begin position="94"/>
        <end position="126"/>
    </location>
</feature>
<organism evidence="2 3">
    <name type="scientific">Coniella lustricola</name>
    <dbReference type="NCBI Taxonomy" id="2025994"/>
    <lineage>
        <taxon>Eukaryota</taxon>
        <taxon>Fungi</taxon>
        <taxon>Dikarya</taxon>
        <taxon>Ascomycota</taxon>
        <taxon>Pezizomycotina</taxon>
        <taxon>Sordariomycetes</taxon>
        <taxon>Sordariomycetidae</taxon>
        <taxon>Diaporthales</taxon>
        <taxon>Schizoparmaceae</taxon>
        <taxon>Coniella</taxon>
    </lineage>
</organism>
<reference evidence="2 3" key="1">
    <citation type="journal article" date="2018" name="Mycol. Prog.">
        <title>Coniella lustricola, a new species from submerged detritus.</title>
        <authorList>
            <person name="Raudabaugh D.B."/>
            <person name="Iturriaga T."/>
            <person name="Carver A."/>
            <person name="Mondo S."/>
            <person name="Pangilinan J."/>
            <person name="Lipzen A."/>
            <person name="He G."/>
            <person name="Amirebrahimi M."/>
            <person name="Grigoriev I.V."/>
            <person name="Miller A.N."/>
        </authorList>
    </citation>
    <scope>NUCLEOTIDE SEQUENCE [LARGE SCALE GENOMIC DNA]</scope>
    <source>
        <strain evidence="2 3">B22-T-1</strain>
    </source>
</reference>
<sequence length="257" mass="28603">MLYQNGYAIRARWFDETPFYDSDGDEVLKIKVHCSAQRHQMLGDLVPTTSDENNANPSNQEAKDAHADDEALSCHEVVDQTGCKETNKHDSYASFFDTSDEDDAIKDSSGQEGKPEPLPLSLQRQKENSEDYVLQSAIEHFFSGFPACIISVSHLAEDNVQYGVTSLTQAQGWTTINKEEIPRLFREWIADQTINYAMFLAASSSSTTTASSGVPHLWLIVTATQAMVVHTISLETWFKVIKTESFSLAAIPKPSTQ</sequence>
<dbReference type="EMBL" id="KZ678374">
    <property type="protein sequence ID" value="PSS03534.1"/>
    <property type="molecule type" value="Genomic_DNA"/>
</dbReference>
<gene>
    <name evidence="2" type="ORF">BD289DRAFT_153406</name>
</gene>
<feature type="region of interest" description="Disordered" evidence="1">
    <location>
        <begin position="46"/>
        <end position="70"/>
    </location>
</feature>
<name>A0A2T3AMB3_9PEZI</name>
<evidence type="ECO:0000256" key="1">
    <source>
        <dbReference type="SAM" id="MobiDB-lite"/>
    </source>
</evidence>
<dbReference type="InParanoid" id="A0A2T3AMB3"/>
<keyword evidence="3" id="KW-1185">Reference proteome</keyword>
<proteinExistence type="predicted"/>
<feature type="compositionally biased region" description="Basic and acidic residues" evidence="1">
    <location>
        <begin position="61"/>
        <end position="70"/>
    </location>
</feature>
<dbReference type="Proteomes" id="UP000241462">
    <property type="component" value="Unassembled WGS sequence"/>
</dbReference>
<protein>
    <submittedName>
        <fullName evidence="2">Uncharacterized protein</fullName>
    </submittedName>
</protein>
<evidence type="ECO:0000313" key="2">
    <source>
        <dbReference type="EMBL" id="PSS03534.1"/>
    </source>
</evidence>
<evidence type="ECO:0000313" key="3">
    <source>
        <dbReference type="Proteomes" id="UP000241462"/>
    </source>
</evidence>